<name>A0ABV4IG61_9BURK</name>
<keyword evidence="2" id="KW-1185">Reference proteome</keyword>
<sequence>MLTNSAQASHFWMASLLCITDLMPAPPEFAPQPRLRPQDESVTWRASYPVWGSILLHMPWLLSAC</sequence>
<proteinExistence type="predicted"/>
<gene>
    <name evidence="1" type="ORF">ACBP88_15320</name>
</gene>
<dbReference type="EMBL" id="JBGJLR010000021">
    <property type="protein sequence ID" value="MEZ2740797.1"/>
    <property type="molecule type" value="Genomic_DNA"/>
</dbReference>
<dbReference type="GeneID" id="300072599"/>
<dbReference type="Proteomes" id="UP001567350">
    <property type="component" value="Unassembled WGS sequence"/>
</dbReference>
<organism evidence="1 2">
    <name type="scientific">Comamonas jiangduensis</name>
    <dbReference type="NCBI Taxonomy" id="1194168"/>
    <lineage>
        <taxon>Bacteria</taxon>
        <taxon>Pseudomonadati</taxon>
        <taxon>Pseudomonadota</taxon>
        <taxon>Betaproteobacteria</taxon>
        <taxon>Burkholderiales</taxon>
        <taxon>Comamonadaceae</taxon>
        <taxon>Comamonas</taxon>
    </lineage>
</organism>
<dbReference type="RefSeq" id="WP_284214709.1">
    <property type="nucleotide sequence ID" value="NZ_JARXOV010000020.1"/>
</dbReference>
<reference evidence="1 2" key="1">
    <citation type="submission" date="2024-08" db="EMBL/GenBank/DDBJ databases">
        <authorList>
            <person name="Feng Z."/>
            <person name="Ronholm J."/>
        </authorList>
    </citation>
    <scope>NUCLEOTIDE SEQUENCE [LARGE SCALE GENOMIC DNA]</scope>
    <source>
        <strain evidence="1 2">4-AB0-8</strain>
    </source>
</reference>
<comment type="caution">
    <text evidence="1">The sequence shown here is derived from an EMBL/GenBank/DDBJ whole genome shotgun (WGS) entry which is preliminary data.</text>
</comment>
<accession>A0ABV4IG61</accession>
<protein>
    <submittedName>
        <fullName evidence="1">Uncharacterized protein</fullName>
    </submittedName>
</protein>
<evidence type="ECO:0000313" key="2">
    <source>
        <dbReference type="Proteomes" id="UP001567350"/>
    </source>
</evidence>
<evidence type="ECO:0000313" key="1">
    <source>
        <dbReference type="EMBL" id="MEZ2740797.1"/>
    </source>
</evidence>